<sequence>MATKYYIRQGGYSDLKATGSIYEQTIGSSSLFEILFPGHQAEPEPFTKWVTRLFWKRYWLLGYSLKVLVATDGNVGSSPRQAKGSEKLVGFTWWVRPVESMSFYERWISPNAWACFLMSTLIKYLNLFFPVAGLDFGPLAATTRIFDPITDGLRNTPRRRSAWFLSAICVDPKYQGKGLGKMLLLDGLSEADRAGVATWIIGLAGVEDFYTRHGFVEAGRVNVEDFEAWDGGSVMFRE</sequence>
<feature type="domain" description="N-acetyltransferase" evidence="1">
    <location>
        <begin position="91"/>
        <end position="238"/>
    </location>
</feature>
<dbReference type="Proteomes" id="UP000775872">
    <property type="component" value="Unassembled WGS sequence"/>
</dbReference>
<evidence type="ECO:0000259" key="1">
    <source>
        <dbReference type="PROSITE" id="PS51186"/>
    </source>
</evidence>
<dbReference type="SUPFAM" id="SSF55729">
    <property type="entry name" value="Acyl-CoA N-acyltransferases (Nat)"/>
    <property type="match status" value="1"/>
</dbReference>
<evidence type="ECO:0000313" key="3">
    <source>
        <dbReference type="Proteomes" id="UP000775872"/>
    </source>
</evidence>
<dbReference type="EMBL" id="CABFOC020000011">
    <property type="protein sequence ID" value="CAH0045538.1"/>
    <property type="molecule type" value="Genomic_DNA"/>
</dbReference>
<reference evidence="2 3" key="2">
    <citation type="submission" date="2021-10" db="EMBL/GenBank/DDBJ databases">
        <authorList>
            <person name="Piombo E."/>
        </authorList>
    </citation>
    <scope>NUCLEOTIDE SEQUENCE [LARGE SCALE GENOMIC DNA]</scope>
</reference>
<keyword evidence="3" id="KW-1185">Reference proteome</keyword>
<dbReference type="OrthoDB" id="410198at2759"/>
<dbReference type="AlphaFoldDB" id="A0A9N9YWM0"/>
<dbReference type="PANTHER" id="PTHR42791:SF2">
    <property type="entry name" value="N-ACETYLTRANSFERASE DOMAIN-CONTAINING PROTEIN"/>
    <property type="match status" value="1"/>
</dbReference>
<dbReference type="InterPro" id="IPR016181">
    <property type="entry name" value="Acyl_CoA_acyltransferase"/>
</dbReference>
<dbReference type="Gene3D" id="3.40.630.30">
    <property type="match status" value="1"/>
</dbReference>
<dbReference type="InterPro" id="IPR000182">
    <property type="entry name" value="GNAT_dom"/>
</dbReference>
<dbReference type="GO" id="GO:0016747">
    <property type="term" value="F:acyltransferase activity, transferring groups other than amino-acyl groups"/>
    <property type="evidence" value="ECO:0007669"/>
    <property type="project" value="InterPro"/>
</dbReference>
<evidence type="ECO:0000313" key="2">
    <source>
        <dbReference type="EMBL" id="CAH0045538.1"/>
    </source>
</evidence>
<name>A0A9N9YWM0_9HYPO</name>
<dbReference type="PROSITE" id="PS51186">
    <property type="entry name" value="GNAT"/>
    <property type="match status" value="1"/>
</dbReference>
<proteinExistence type="predicted"/>
<reference evidence="3" key="1">
    <citation type="submission" date="2019-06" db="EMBL/GenBank/DDBJ databases">
        <authorList>
            <person name="Broberg M."/>
        </authorList>
    </citation>
    <scope>NUCLEOTIDE SEQUENCE [LARGE SCALE GENOMIC DNA]</scope>
</reference>
<dbReference type="PANTHER" id="PTHR42791">
    <property type="entry name" value="GNAT FAMILY ACETYLTRANSFERASE"/>
    <property type="match status" value="1"/>
</dbReference>
<comment type="caution">
    <text evidence="2">The sequence shown here is derived from an EMBL/GenBank/DDBJ whole genome shotgun (WGS) entry which is preliminary data.</text>
</comment>
<dbReference type="InterPro" id="IPR052523">
    <property type="entry name" value="Trichothecene_AcTrans"/>
</dbReference>
<accession>A0A9N9YWM0</accession>
<dbReference type="Pfam" id="PF13508">
    <property type="entry name" value="Acetyltransf_7"/>
    <property type="match status" value="1"/>
</dbReference>
<gene>
    <name evidence="2" type="ORF">CSOL1703_00011289</name>
</gene>
<organism evidence="2 3">
    <name type="scientific">Clonostachys solani</name>
    <dbReference type="NCBI Taxonomy" id="160281"/>
    <lineage>
        <taxon>Eukaryota</taxon>
        <taxon>Fungi</taxon>
        <taxon>Dikarya</taxon>
        <taxon>Ascomycota</taxon>
        <taxon>Pezizomycotina</taxon>
        <taxon>Sordariomycetes</taxon>
        <taxon>Hypocreomycetidae</taxon>
        <taxon>Hypocreales</taxon>
        <taxon>Bionectriaceae</taxon>
        <taxon>Clonostachys</taxon>
    </lineage>
</organism>
<protein>
    <recommendedName>
        <fullName evidence="1">N-acetyltransferase domain-containing protein</fullName>
    </recommendedName>
</protein>
<dbReference type="CDD" id="cd04301">
    <property type="entry name" value="NAT_SF"/>
    <property type="match status" value="1"/>
</dbReference>